<keyword evidence="1" id="KW-1133">Transmembrane helix</keyword>
<gene>
    <name evidence="2" type="ORF">ACFQB0_13590</name>
</gene>
<dbReference type="Proteomes" id="UP001596306">
    <property type="component" value="Unassembled WGS sequence"/>
</dbReference>
<dbReference type="EMBL" id="JBHSTP010000003">
    <property type="protein sequence ID" value="MFC6357138.1"/>
    <property type="molecule type" value="Genomic_DNA"/>
</dbReference>
<evidence type="ECO:0000313" key="3">
    <source>
        <dbReference type="Proteomes" id="UP001596306"/>
    </source>
</evidence>
<proteinExistence type="predicted"/>
<accession>A0ABW1VH69</accession>
<evidence type="ECO:0000313" key="2">
    <source>
        <dbReference type="EMBL" id="MFC6357138.1"/>
    </source>
</evidence>
<keyword evidence="1" id="KW-0472">Membrane</keyword>
<feature type="transmembrane region" description="Helical" evidence="1">
    <location>
        <begin position="64"/>
        <end position="85"/>
    </location>
</feature>
<evidence type="ECO:0000256" key="1">
    <source>
        <dbReference type="SAM" id="Phobius"/>
    </source>
</evidence>
<sequence>MRRSIVFGVIAGIFTGIIALALAMVVSLALTFTNGAEVVIPGIFESWPGSAPNGSPQLRFLPNFAGMGIALIAWTAVITLLFVYLAKPRRRAAEGAKAQ</sequence>
<keyword evidence="3" id="KW-1185">Reference proteome</keyword>
<name>A0ABW1VH69_9MICO</name>
<keyword evidence="1" id="KW-0812">Transmembrane</keyword>
<feature type="transmembrane region" description="Helical" evidence="1">
    <location>
        <begin position="7"/>
        <end position="32"/>
    </location>
</feature>
<reference evidence="3" key="1">
    <citation type="journal article" date="2019" name="Int. J. Syst. Evol. Microbiol.">
        <title>The Global Catalogue of Microorganisms (GCM) 10K type strain sequencing project: providing services to taxonomists for standard genome sequencing and annotation.</title>
        <authorList>
            <consortium name="The Broad Institute Genomics Platform"/>
            <consortium name="The Broad Institute Genome Sequencing Center for Infectious Disease"/>
            <person name="Wu L."/>
            <person name="Ma J."/>
        </authorList>
    </citation>
    <scope>NUCLEOTIDE SEQUENCE [LARGE SCALE GENOMIC DNA]</scope>
    <source>
        <strain evidence="3">CCUG 43304</strain>
    </source>
</reference>
<dbReference type="RefSeq" id="WP_386732644.1">
    <property type="nucleotide sequence ID" value="NZ_JBHSTP010000003.1"/>
</dbReference>
<organism evidence="2 3">
    <name type="scientific">Luethyella okanaganae</name>
    <dbReference type="NCBI Taxonomy" id="69372"/>
    <lineage>
        <taxon>Bacteria</taxon>
        <taxon>Bacillati</taxon>
        <taxon>Actinomycetota</taxon>
        <taxon>Actinomycetes</taxon>
        <taxon>Micrococcales</taxon>
        <taxon>Microbacteriaceae</taxon>
        <taxon>Luethyella</taxon>
    </lineage>
</organism>
<comment type="caution">
    <text evidence="2">The sequence shown here is derived from an EMBL/GenBank/DDBJ whole genome shotgun (WGS) entry which is preliminary data.</text>
</comment>
<protein>
    <submittedName>
        <fullName evidence="2">Uncharacterized protein</fullName>
    </submittedName>
</protein>